<dbReference type="SUPFAM" id="SSF54001">
    <property type="entry name" value="Cysteine proteinases"/>
    <property type="match status" value="1"/>
</dbReference>
<dbReference type="InterPro" id="IPR028889">
    <property type="entry name" value="USP"/>
</dbReference>
<sequence>MLQPREADIPALFIFLVVLPLITYVLLGIWNESAKKKARIGLLAQFAAEEACQAEATTTAHVPLILPSSRSVFHECSRCSAPATTRCSRCKSVRYCSGKCQIIHWRQGHKHECRQWSDNSLNVTASLPLNVTVQHKPFIDNIKSPFLGNGVEESIHCNFHYTMDDPSSMTINTSQNSETGTKPSEKLVLNKLRGANLNDNDTATRVCNENSSYGFSAQASLTSHSNVIPSVDAPVAHKLASGNLTASSGQVHSNRETNSSSNTRNVMFYHNTSAVETRRGFEQNGSSVLSSPFHLDEDVITECQNGANISSAKVDTYGAELSSATEAAHVRYPDEHSAKQSIMYRKPPYTLGHSSSLSQNLAENGSREYHSQGLERKSDEERGTTIPQKNLSSNIHLQGLNKNPSIEGKLTSSKKISKVLKWNLAGLRNDNKKNKVCQVLFPYEDVVKFFQCEEEYIYPRGLLNCGNSCYANAVLQCLTGTKPLRIYLLQRLHSKSCRVKEWCLICELEQHVSMLREGGGPLSPSRILSNMKNIGCRMCGGDQEDAHEFLRLLVMSMQSVFLEGMGGEKEVDPRLQETTLIQQIFGGRLKSKVKCLRCHIESERYESIMDLTLEIHGWVESLEDALTQFTAPEDLDGDNMYRCGRCSAYVKARKQLSVHEVPNILTIVLKRFQTGKYGKINKCVTFPDMLDMVPFVTGTVDNPPVYLLYAVVVHLDAQNASFSGHYISYIKDLEGTWFRIDDSEVQAVTSSQVMSEGAYMLFYSRSFPRPPRAYAEKRLSRPPTSSPKSQKASQHAQQRRNETLFARENSSYLRNGFGKENEDLTEDADEFFPRPASTNFLPNGRYPDTSSTEFSDATSSDWTFFTSSDDSSFTTESAWDSFSTTDYGDNSSLDGTIISSLFGTFYEQEQVQGNNISCAKFTPSRLQRRSFPESTGCVVDRSMLP</sequence>
<keyword evidence="9" id="KW-0788">Thiol protease</keyword>
<accession>A0A9E7EWI4</accession>
<feature type="region of interest" description="Disordered" evidence="12">
    <location>
        <begin position="244"/>
        <end position="265"/>
    </location>
</feature>
<dbReference type="PROSITE" id="PS50235">
    <property type="entry name" value="USP_3"/>
    <property type="match status" value="1"/>
</dbReference>
<gene>
    <name evidence="16" type="ORF">MUK42_28413</name>
</gene>
<keyword evidence="8 16" id="KW-0378">Hydrolase</keyword>
<keyword evidence="4" id="KW-0645">Protease</keyword>
<feature type="compositionally biased region" description="Polar residues" evidence="12">
    <location>
        <begin position="782"/>
        <end position="796"/>
    </location>
</feature>
<protein>
    <recommendedName>
        <fullName evidence="3">ubiquitinyl hydrolase 1</fullName>
        <ecNumber evidence="3">3.4.19.12</ecNumber>
    </recommendedName>
</protein>
<dbReference type="InterPro" id="IPR001394">
    <property type="entry name" value="Peptidase_C19_UCH"/>
</dbReference>
<dbReference type="FunFam" id="6.10.140.2220:FF:000006">
    <property type="entry name" value="Ubiquitin carboxyl-terminal hydrolase 15"/>
    <property type="match status" value="1"/>
</dbReference>
<dbReference type="PANTHER" id="PTHR24006">
    <property type="entry name" value="UBIQUITIN CARBOXYL-TERMINAL HYDROLASE"/>
    <property type="match status" value="1"/>
</dbReference>
<evidence type="ECO:0000256" key="10">
    <source>
        <dbReference type="ARBA" id="ARBA00022833"/>
    </source>
</evidence>
<dbReference type="Proteomes" id="UP001055439">
    <property type="component" value="Chromosome 2"/>
</dbReference>
<dbReference type="PROSITE" id="PS00972">
    <property type="entry name" value="USP_1"/>
    <property type="match status" value="1"/>
</dbReference>
<feature type="compositionally biased region" description="Polar residues" evidence="12">
    <location>
        <begin position="385"/>
        <end position="400"/>
    </location>
</feature>
<evidence type="ECO:0000256" key="4">
    <source>
        <dbReference type="ARBA" id="ARBA00022670"/>
    </source>
</evidence>
<keyword evidence="13" id="KW-1133">Transmembrane helix</keyword>
<dbReference type="GO" id="GO:0004843">
    <property type="term" value="F:cysteine-type deubiquitinase activity"/>
    <property type="evidence" value="ECO:0007669"/>
    <property type="project" value="UniProtKB-EC"/>
</dbReference>
<dbReference type="Gene3D" id="3.90.70.10">
    <property type="entry name" value="Cysteine proteinases"/>
    <property type="match status" value="1"/>
</dbReference>
<keyword evidence="5" id="KW-0479">Metal-binding</keyword>
<evidence type="ECO:0000259" key="15">
    <source>
        <dbReference type="PROSITE" id="PS50865"/>
    </source>
</evidence>
<dbReference type="Gene3D" id="6.10.140.2220">
    <property type="match status" value="1"/>
</dbReference>
<dbReference type="GO" id="GO:0005634">
    <property type="term" value="C:nucleus"/>
    <property type="evidence" value="ECO:0007669"/>
    <property type="project" value="TreeGrafter"/>
</dbReference>
<feature type="compositionally biased region" description="Polar residues" evidence="12">
    <location>
        <begin position="352"/>
        <end position="363"/>
    </location>
</feature>
<dbReference type="PANTHER" id="PTHR24006:SF685">
    <property type="entry name" value="UBIQUITIN CARBOXYL-TERMINAL HYDROLASE 15"/>
    <property type="match status" value="1"/>
</dbReference>
<dbReference type="InterPro" id="IPR018200">
    <property type="entry name" value="USP_CS"/>
</dbReference>
<evidence type="ECO:0000313" key="16">
    <source>
        <dbReference type="EMBL" id="URD85270.1"/>
    </source>
</evidence>
<comment type="similarity">
    <text evidence="2">Belongs to the peptidase C19 family.</text>
</comment>
<name>A0A9E7EWI4_9LILI</name>
<dbReference type="EMBL" id="CP097504">
    <property type="protein sequence ID" value="URD85272.1"/>
    <property type="molecule type" value="Genomic_DNA"/>
</dbReference>
<feature type="domain" description="MYND-type" evidence="15">
    <location>
        <begin position="76"/>
        <end position="113"/>
    </location>
</feature>
<evidence type="ECO:0000256" key="9">
    <source>
        <dbReference type="ARBA" id="ARBA00022807"/>
    </source>
</evidence>
<dbReference type="GO" id="GO:0006508">
    <property type="term" value="P:proteolysis"/>
    <property type="evidence" value="ECO:0007669"/>
    <property type="project" value="UniProtKB-KW"/>
</dbReference>
<keyword evidence="6 11" id="KW-0863">Zinc-finger</keyword>
<feature type="compositionally biased region" description="Low complexity" evidence="12">
    <location>
        <begin position="256"/>
        <end position="265"/>
    </location>
</feature>
<keyword evidence="10" id="KW-0862">Zinc</keyword>
<feature type="transmembrane region" description="Helical" evidence="13">
    <location>
        <begin position="12"/>
        <end position="30"/>
    </location>
</feature>
<evidence type="ECO:0000259" key="14">
    <source>
        <dbReference type="PROSITE" id="PS50235"/>
    </source>
</evidence>
<dbReference type="AlphaFoldDB" id="A0A9E7EWI4"/>
<dbReference type="FunFam" id="3.90.70.10:FF:000026">
    <property type="entry name" value="Ubiquitin carboxyl-terminal hydrolase 15"/>
    <property type="match status" value="1"/>
</dbReference>
<evidence type="ECO:0000256" key="7">
    <source>
        <dbReference type="ARBA" id="ARBA00022786"/>
    </source>
</evidence>
<dbReference type="GO" id="GO:0005829">
    <property type="term" value="C:cytosol"/>
    <property type="evidence" value="ECO:0007669"/>
    <property type="project" value="TreeGrafter"/>
</dbReference>
<feature type="compositionally biased region" description="Basic and acidic residues" evidence="12">
    <location>
        <begin position="365"/>
        <end position="383"/>
    </location>
</feature>
<dbReference type="Pfam" id="PF00443">
    <property type="entry name" value="UCH"/>
    <property type="match status" value="1"/>
</dbReference>
<dbReference type="InterPro" id="IPR038765">
    <property type="entry name" value="Papain-like_cys_pep_sf"/>
</dbReference>
<feature type="region of interest" description="Disordered" evidence="12">
    <location>
        <begin position="347"/>
        <end position="400"/>
    </location>
</feature>
<evidence type="ECO:0000256" key="2">
    <source>
        <dbReference type="ARBA" id="ARBA00009085"/>
    </source>
</evidence>
<dbReference type="GO" id="GO:0016579">
    <property type="term" value="P:protein deubiquitination"/>
    <property type="evidence" value="ECO:0007669"/>
    <property type="project" value="InterPro"/>
</dbReference>
<dbReference type="Pfam" id="PF01753">
    <property type="entry name" value="zf-MYND"/>
    <property type="match status" value="1"/>
</dbReference>
<dbReference type="EC" id="3.4.19.12" evidence="3"/>
<keyword evidence="7" id="KW-0833">Ubl conjugation pathway</keyword>
<evidence type="ECO:0000313" key="17">
    <source>
        <dbReference type="Proteomes" id="UP001055439"/>
    </source>
</evidence>
<reference evidence="16" key="1">
    <citation type="submission" date="2022-05" db="EMBL/GenBank/DDBJ databases">
        <title>The Musa troglodytarum L. genome provides insights into the mechanism of non-climacteric behaviour and enrichment of carotenoids.</title>
        <authorList>
            <person name="Wang J."/>
        </authorList>
    </citation>
    <scope>NUCLEOTIDE SEQUENCE</scope>
    <source>
        <tissue evidence="16">Leaf</tissue>
    </source>
</reference>
<dbReference type="OrthoDB" id="420187at2759"/>
<dbReference type="CDD" id="cd02661">
    <property type="entry name" value="Peptidase_C19E"/>
    <property type="match status" value="1"/>
</dbReference>
<evidence type="ECO:0000256" key="12">
    <source>
        <dbReference type="SAM" id="MobiDB-lite"/>
    </source>
</evidence>
<dbReference type="GO" id="GO:0008270">
    <property type="term" value="F:zinc ion binding"/>
    <property type="evidence" value="ECO:0007669"/>
    <property type="project" value="UniProtKB-KW"/>
</dbReference>
<keyword evidence="13" id="KW-0812">Transmembrane</keyword>
<evidence type="ECO:0000256" key="8">
    <source>
        <dbReference type="ARBA" id="ARBA00022801"/>
    </source>
</evidence>
<keyword evidence="17" id="KW-1185">Reference proteome</keyword>
<dbReference type="EMBL" id="CP097504">
    <property type="protein sequence ID" value="URD85270.1"/>
    <property type="molecule type" value="Genomic_DNA"/>
</dbReference>
<evidence type="ECO:0000256" key="6">
    <source>
        <dbReference type="ARBA" id="ARBA00022771"/>
    </source>
</evidence>
<comment type="catalytic activity">
    <reaction evidence="1">
        <text>Thiol-dependent hydrolysis of ester, thioester, amide, peptide and isopeptide bonds formed by the C-terminal Gly of ubiquitin (a 76-residue protein attached to proteins as an intracellular targeting signal).</text>
        <dbReference type="EC" id="3.4.19.12"/>
    </reaction>
</comment>
<evidence type="ECO:0000256" key="13">
    <source>
        <dbReference type="SAM" id="Phobius"/>
    </source>
</evidence>
<organism evidence="16 17">
    <name type="scientific">Musa troglodytarum</name>
    <name type="common">fe'i banana</name>
    <dbReference type="NCBI Taxonomy" id="320322"/>
    <lineage>
        <taxon>Eukaryota</taxon>
        <taxon>Viridiplantae</taxon>
        <taxon>Streptophyta</taxon>
        <taxon>Embryophyta</taxon>
        <taxon>Tracheophyta</taxon>
        <taxon>Spermatophyta</taxon>
        <taxon>Magnoliopsida</taxon>
        <taxon>Liliopsida</taxon>
        <taxon>Zingiberales</taxon>
        <taxon>Musaceae</taxon>
        <taxon>Musa</taxon>
    </lineage>
</organism>
<evidence type="ECO:0000256" key="3">
    <source>
        <dbReference type="ARBA" id="ARBA00012759"/>
    </source>
</evidence>
<feature type="region of interest" description="Disordered" evidence="12">
    <location>
        <begin position="833"/>
        <end position="852"/>
    </location>
</feature>
<feature type="domain" description="USP" evidence="14">
    <location>
        <begin position="460"/>
        <end position="766"/>
    </location>
</feature>
<dbReference type="PROSITE" id="PS50865">
    <property type="entry name" value="ZF_MYND_2"/>
    <property type="match status" value="1"/>
</dbReference>
<feature type="region of interest" description="Disordered" evidence="12">
    <location>
        <begin position="775"/>
        <end position="805"/>
    </location>
</feature>
<evidence type="ECO:0000256" key="5">
    <source>
        <dbReference type="ARBA" id="ARBA00022723"/>
    </source>
</evidence>
<evidence type="ECO:0000256" key="1">
    <source>
        <dbReference type="ARBA" id="ARBA00000707"/>
    </source>
</evidence>
<evidence type="ECO:0000256" key="11">
    <source>
        <dbReference type="PROSITE-ProRule" id="PRU00134"/>
    </source>
</evidence>
<keyword evidence="13" id="KW-0472">Membrane</keyword>
<dbReference type="InterPro" id="IPR050164">
    <property type="entry name" value="Peptidase_C19"/>
</dbReference>
<dbReference type="SUPFAM" id="SSF144232">
    <property type="entry name" value="HIT/MYND zinc finger-like"/>
    <property type="match status" value="1"/>
</dbReference>
<proteinExistence type="inferred from homology"/>
<dbReference type="InterPro" id="IPR002893">
    <property type="entry name" value="Znf_MYND"/>
</dbReference>